<proteinExistence type="predicted"/>
<dbReference type="Proteomes" id="UP000030669">
    <property type="component" value="Unassembled WGS sequence"/>
</dbReference>
<dbReference type="AlphaFoldDB" id="S7Q2J5"/>
<dbReference type="HOGENOM" id="CLU_1885982_0_0_1"/>
<accession>S7Q2J5</accession>
<feature type="region of interest" description="Disordered" evidence="1">
    <location>
        <begin position="77"/>
        <end position="135"/>
    </location>
</feature>
<evidence type="ECO:0000313" key="2">
    <source>
        <dbReference type="EMBL" id="EPQ53772.1"/>
    </source>
</evidence>
<dbReference type="EMBL" id="KB469305">
    <property type="protein sequence ID" value="EPQ53772.1"/>
    <property type="molecule type" value="Genomic_DNA"/>
</dbReference>
<organism evidence="2 3">
    <name type="scientific">Gloeophyllum trabeum (strain ATCC 11539 / FP-39264 / Madison 617)</name>
    <name type="common">Brown rot fungus</name>
    <dbReference type="NCBI Taxonomy" id="670483"/>
    <lineage>
        <taxon>Eukaryota</taxon>
        <taxon>Fungi</taxon>
        <taxon>Dikarya</taxon>
        <taxon>Basidiomycota</taxon>
        <taxon>Agaricomycotina</taxon>
        <taxon>Agaricomycetes</taxon>
        <taxon>Gloeophyllales</taxon>
        <taxon>Gloeophyllaceae</taxon>
        <taxon>Gloeophyllum</taxon>
    </lineage>
</organism>
<protein>
    <submittedName>
        <fullName evidence="2">Uncharacterized protein</fullName>
    </submittedName>
</protein>
<evidence type="ECO:0000313" key="3">
    <source>
        <dbReference type="Proteomes" id="UP000030669"/>
    </source>
</evidence>
<gene>
    <name evidence="2" type="ORF">GLOTRDRAFT_94929</name>
</gene>
<dbReference type="KEGG" id="gtr:GLOTRDRAFT_94929"/>
<dbReference type="GeneID" id="19309650"/>
<reference evidence="2 3" key="1">
    <citation type="journal article" date="2012" name="Science">
        <title>The Paleozoic origin of enzymatic lignin decomposition reconstructed from 31 fungal genomes.</title>
        <authorList>
            <person name="Floudas D."/>
            <person name="Binder M."/>
            <person name="Riley R."/>
            <person name="Barry K."/>
            <person name="Blanchette R.A."/>
            <person name="Henrissat B."/>
            <person name="Martinez A.T."/>
            <person name="Otillar R."/>
            <person name="Spatafora J.W."/>
            <person name="Yadav J.S."/>
            <person name="Aerts A."/>
            <person name="Benoit I."/>
            <person name="Boyd A."/>
            <person name="Carlson A."/>
            <person name="Copeland A."/>
            <person name="Coutinho P.M."/>
            <person name="de Vries R.P."/>
            <person name="Ferreira P."/>
            <person name="Findley K."/>
            <person name="Foster B."/>
            <person name="Gaskell J."/>
            <person name="Glotzer D."/>
            <person name="Gorecki P."/>
            <person name="Heitman J."/>
            <person name="Hesse C."/>
            <person name="Hori C."/>
            <person name="Igarashi K."/>
            <person name="Jurgens J.A."/>
            <person name="Kallen N."/>
            <person name="Kersten P."/>
            <person name="Kohler A."/>
            <person name="Kuees U."/>
            <person name="Kumar T.K.A."/>
            <person name="Kuo A."/>
            <person name="LaButti K."/>
            <person name="Larrondo L.F."/>
            <person name="Lindquist E."/>
            <person name="Ling A."/>
            <person name="Lombard V."/>
            <person name="Lucas S."/>
            <person name="Lundell T."/>
            <person name="Martin R."/>
            <person name="McLaughlin D.J."/>
            <person name="Morgenstern I."/>
            <person name="Morin E."/>
            <person name="Murat C."/>
            <person name="Nagy L.G."/>
            <person name="Nolan M."/>
            <person name="Ohm R.A."/>
            <person name="Patyshakuliyeva A."/>
            <person name="Rokas A."/>
            <person name="Ruiz-Duenas F.J."/>
            <person name="Sabat G."/>
            <person name="Salamov A."/>
            <person name="Samejima M."/>
            <person name="Schmutz J."/>
            <person name="Slot J.C."/>
            <person name="St John F."/>
            <person name="Stenlid J."/>
            <person name="Sun H."/>
            <person name="Sun S."/>
            <person name="Syed K."/>
            <person name="Tsang A."/>
            <person name="Wiebenga A."/>
            <person name="Young D."/>
            <person name="Pisabarro A."/>
            <person name="Eastwood D.C."/>
            <person name="Martin F."/>
            <person name="Cullen D."/>
            <person name="Grigoriev I.V."/>
            <person name="Hibbett D.S."/>
        </authorList>
    </citation>
    <scope>NUCLEOTIDE SEQUENCE [LARGE SCALE GENOMIC DNA]</scope>
    <source>
        <strain evidence="2 3">ATCC 11539</strain>
    </source>
</reference>
<dbReference type="RefSeq" id="XP_007868058.1">
    <property type="nucleotide sequence ID" value="XM_007869867.1"/>
</dbReference>
<keyword evidence="3" id="KW-1185">Reference proteome</keyword>
<sequence length="135" mass="14615">MSCFVNSLRAMGNPVEGPGYPSVHGRFHSSGRERETYISPVHEVRADGADLPPLCGVPKDRTGLGWKLRPTIGKVPWKSMDLSPLGDSGTREHRAKGGPAASHLRQASWGMSRNTTRQRRMTSALGNGEEHGTVA</sequence>
<evidence type="ECO:0000256" key="1">
    <source>
        <dbReference type="SAM" id="MobiDB-lite"/>
    </source>
</evidence>
<name>S7Q2J5_GLOTA</name>